<keyword evidence="2" id="KW-1185">Reference proteome</keyword>
<dbReference type="InterPro" id="IPR036388">
    <property type="entry name" value="WH-like_DNA-bd_sf"/>
</dbReference>
<reference evidence="2" key="1">
    <citation type="journal article" date="2019" name="Int. J. Syst. Evol. Microbiol.">
        <title>The Global Catalogue of Microorganisms (GCM) 10K type strain sequencing project: providing services to taxonomists for standard genome sequencing and annotation.</title>
        <authorList>
            <consortium name="The Broad Institute Genomics Platform"/>
            <consortium name="The Broad Institute Genome Sequencing Center for Infectious Disease"/>
            <person name="Wu L."/>
            <person name="Ma J."/>
        </authorList>
    </citation>
    <scope>NUCLEOTIDE SEQUENCE [LARGE SCALE GENOMIC DNA]</scope>
    <source>
        <strain evidence="2">JCM 17217</strain>
    </source>
</reference>
<proteinExistence type="predicted"/>
<protein>
    <submittedName>
        <fullName evidence="1">Uncharacterized protein</fullName>
    </submittedName>
</protein>
<name>A0ABP7QG39_9BACT</name>
<sequence>MRFGKLVVKGTRTTVAEVLKMLVNSMIDNDIVKGFSASGPAQVRACLLHAAYRWRCARRSIRSR</sequence>
<organism evidence="1 2">
    <name type="scientific">Hymenobacter antarcticus</name>
    <dbReference type="NCBI Taxonomy" id="486270"/>
    <lineage>
        <taxon>Bacteria</taxon>
        <taxon>Pseudomonadati</taxon>
        <taxon>Bacteroidota</taxon>
        <taxon>Cytophagia</taxon>
        <taxon>Cytophagales</taxon>
        <taxon>Hymenobacteraceae</taxon>
        <taxon>Hymenobacter</taxon>
    </lineage>
</organism>
<dbReference type="Pfam" id="PF04255">
    <property type="entry name" value="DUF433"/>
    <property type="match status" value="1"/>
</dbReference>
<evidence type="ECO:0000313" key="2">
    <source>
        <dbReference type="Proteomes" id="UP001501556"/>
    </source>
</evidence>
<comment type="caution">
    <text evidence="1">The sequence shown here is derived from an EMBL/GenBank/DDBJ whole genome shotgun (WGS) entry which is preliminary data.</text>
</comment>
<accession>A0ABP7QG39</accession>
<dbReference type="InterPro" id="IPR007367">
    <property type="entry name" value="DUF433"/>
</dbReference>
<dbReference type="EMBL" id="BAABDI010000021">
    <property type="protein sequence ID" value="GAA3981802.1"/>
    <property type="molecule type" value="Genomic_DNA"/>
</dbReference>
<dbReference type="Proteomes" id="UP001501556">
    <property type="component" value="Unassembled WGS sequence"/>
</dbReference>
<dbReference type="Gene3D" id="1.10.10.10">
    <property type="entry name" value="Winged helix-like DNA-binding domain superfamily/Winged helix DNA-binding domain"/>
    <property type="match status" value="1"/>
</dbReference>
<evidence type="ECO:0000313" key="1">
    <source>
        <dbReference type="EMBL" id="GAA3981802.1"/>
    </source>
</evidence>
<gene>
    <name evidence="1" type="ORF">GCM10022407_28770</name>
</gene>